<accession>A0A0M0K6C0</accession>
<protein>
    <submittedName>
        <fullName evidence="7">Folate receptor</fullName>
    </submittedName>
</protein>
<keyword evidence="5" id="KW-0472">Membrane</keyword>
<keyword evidence="7" id="KW-0675">Receptor</keyword>
<dbReference type="Pfam" id="PF03024">
    <property type="entry name" value="Folate_rec"/>
    <property type="match status" value="1"/>
</dbReference>
<dbReference type="Proteomes" id="UP000037460">
    <property type="component" value="Unassembled WGS sequence"/>
</dbReference>
<dbReference type="PANTHER" id="PTHR10517:SF14">
    <property type="entry name" value="FOLATE RECEPTOR 1-RELATED"/>
    <property type="match status" value="1"/>
</dbReference>
<evidence type="ECO:0000259" key="6">
    <source>
        <dbReference type="Pfam" id="PF03024"/>
    </source>
</evidence>
<dbReference type="AlphaFoldDB" id="A0A0M0K6C0"/>
<dbReference type="OrthoDB" id="5982417at2759"/>
<evidence type="ECO:0000256" key="2">
    <source>
        <dbReference type="ARBA" id="ARBA00022729"/>
    </source>
</evidence>
<evidence type="ECO:0000256" key="3">
    <source>
        <dbReference type="ARBA" id="ARBA00023157"/>
    </source>
</evidence>
<evidence type="ECO:0000256" key="5">
    <source>
        <dbReference type="SAM" id="Phobius"/>
    </source>
</evidence>
<evidence type="ECO:0000256" key="1">
    <source>
        <dbReference type="ARBA" id="ARBA00007932"/>
    </source>
</evidence>
<reference evidence="8" key="1">
    <citation type="journal article" date="2015" name="PLoS Genet.">
        <title>Genome Sequence and Transcriptome Analyses of Chrysochromulina tobin: Metabolic Tools for Enhanced Algal Fitness in the Prominent Order Prymnesiales (Haptophyceae).</title>
        <authorList>
            <person name="Hovde B.T."/>
            <person name="Deodato C.R."/>
            <person name="Hunsperger H.M."/>
            <person name="Ryken S.A."/>
            <person name="Yost W."/>
            <person name="Jha R.K."/>
            <person name="Patterson J."/>
            <person name="Monnat R.J. Jr."/>
            <person name="Barlow S.B."/>
            <person name="Starkenburg S.R."/>
            <person name="Cattolico R.A."/>
        </authorList>
    </citation>
    <scope>NUCLEOTIDE SEQUENCE</scope>
    <source>
        <strain evidence="8">CCMP291</strain>
    </source>
</reference>
<keyword evidence="2" id="KW-0732">Signal</keyword>
<gene>
    <name evidence="7" type="ORF">Ctob_005631</name>
</gene>
<dbReference type="InterPro" id="IPR004269">
    <property type="entry name" value="Folate_rcpt"/>
</dbReference>
<keyword evidence="3" id="KW-1015">Disulfide bond</keyword>
<dbReference type="EMBL" id="JWZX01001255">
    <property type="protein sequence ID" value="KOO34349.1"/>
    <property type="molecule type" value="Genomic_DNA"/>
</dbReference>
<keyword evidence="8" id="KW-1185">Reference proteome</keyword>
<dbReference type="GO" id="GO:0038023">
    <property type="term" value="F:signaling receptor activity"/>
    <property type="evidence" value="ECO:0007669"/>
    <property type="project" value="TreeGrafter"/>
</dbReference>
<organism evidence="7 8">
    <name type="scientific">Chrysochromulina tobinii</name>
    <dbReference type="NCBI Taxonomy" id="1460289"/>
    <lineage>
        <taxon>Eukaryota</taxon>
        <taxon>Haptista</taxon>
        <taxon>Haptophyta</taxon>
        <taxon>Prymnesiophyceae</taxon>
        <taxon>Prymnesiales</taxon>
        <taxon>Chrysochromulinaceae</taxon>
        <taxon>Chrysochromulina</taxon>
    </lineage>
</organism>
<comment type="similarity">
    <text evidence="1">Belongs to the folate receptor family.</text>
</comment>
<dbReference type="PANTHER" id="PTHR10517">
    <property type="entry name" value="FOLATE RECEPTOR"/>
    <property type="match status" value="1"/>
</dbReference>
<keyword evidence="5" id="KW-1133">Transmembrane helix</keyword>
<proteinExistence type="inferred from homology"/>
<dbReference type="GO" id="GO:0009897">
    <property type="term" value="C:external side of plasma membrane"/>
    <property type="evidence" value="ECO:0007669"/>
    <property type="project" value="TreeGrafter"/>
</dbReference>
<feature type="transmembrane region" description="Helical" evidence="5">
    <location>
        <begin position="242"/>
        <end position="266"/>
    </location>
</feature>
<keyword evidence="5" id="KW-0812">Transmembrane</keyword>
<feature type="domain" description="Folate receptor-like" evidence="6">
    <location>
        <begin position="53"/>
        <end position="198"/>
    </location>
</feature>
<feature type="region of interest" description="Disordered" evidence="4">
    <location>
        <begin position="288"/>
        <end position="311"/>
    </location>
</feature>
<dbReference type="InterPro" id="IPR018143">
    <property type="entry name" value="Folate_rcpt-like"/>
</dbReference>
<evidence type="ECO:0000313" key="8">
    <source>
        <dbReference type="Proteomes" id="UP000037460"/>
    </source>
</evidence>
<name>A0A0M0K6C0_9EUKA</name>
<evidence type="ECO:0000313" key="7">
    <source>
        <dbReference type="EMBL" id="KOO34349.1"/>
    </source>
</evidence>
<comment type="caution">
    <text evidence="7">The sequence shown here is derived from an EMBL/GenBank/DDBJ whole genome shotgun (WGS) entry which is preliminary data.</text>
</comment>
<evidence type="ECO:0000256" key="4">
    <source>
        <dbReference type="SAM" id="MobiDB-lite"/>
    </source>
</evidence>
<sequence>MWGGAFTYQPNETKGYSLWWFEGGTAGNADGTLNPNDVAAASLIAGYTPPNTCGLSYFHKDFPGPESDSNFSECYPWHANACCQQETTATTTQLRNSYGPGYEWDRCGPLSHACESFFVMEACFYECEVNTGFYRKYTDDQYNFCCQGWNCNTGTYNATLNYTCTGNENQWQLHAMPIKASFADSWYRACAEDYFCGTGDYFSCATDYHSEQARLAALAAERVANMTSALAALAYIQSLQDWVIPVAVVGAILLLVLCGFTIFLICKEKSGEPVFKSLGDPVDKTNSVNSTVSKTSASLGRPGHPGGLKAV</sequence>